<dbReference type="Pfam" id="PF00359">
    <property type="entry name" value="PTS_EIIA_2"/>
    <property type="match status" value="1"/>
</dbReference>
<dbReference type="PROSITE" id="PS51099">
    <property type="entry name" value="PTS_EIIB_TYPE_2"/>
    <property type="match status" value="1"/>
</dbReference>
<dbReference type="Pfam" id="PF08279">
    <property type="entry name" value="HTH_11"/>
    <property type="match status" value="1"/>
</dbReference>
<comment type="caution">
    <text evidence="9">The sequence shown here is derived from an EMBL/GenBank/DDBJ whole genome shotgun (WGS) entry which is preliminary data.</text>
</comment>
<accession>A0ABQ1GFP6</accession>
<sequence>MIKHYHYRIGRLLKLLHEAEGPLTSNEICKKLAIKPRTLRNDLSHYRDALGENGVELNSRPGKGYQLVVRDEEKYCQLIKIILETEHRQHFVAPVRYKERVDYILRSLLSAEGYTKLDELAEEIYISRSTLNSCMKGVRHALSGFNLILYAKTASGIKVAGTELNIRQAMAKYFFYDDEHRQPEEDSRKAVRQKIMTILTDTLKEHQLVLTDTGFQNLVVHLEIALMRIESRHGDAALPINYKALKERDEYRVAEQLVIRIERAFAIPFPAAERYFIAIHLAGKRSLHHHQTFAATQDISRLFDKISQQIVADFAIDLADDFELFHLLSLHFIPMIDRLNWDLKVHNPLLEEIKQENLKAFEMAVLAGKVIQQETGLEVNEAEIGYLAIHFVLAIDRKGVSCQRYNLIIVCASGMGSSQLLLYKIRQRFSDSIREIKVVQLYELTDFDLTGYDMILSTVDVPFKTAIPLMRVNYFLDARDLGQMESWLSSKQQSHRPVSEYFHPSLFFTDLQSAERYQLIAELCQRVALYIPTSADFLPSVIEREKLSATAFGDAIAFPHPLHPCGEHTFVAVALLKKPVNWDKHEVRYIFMLNIRPGEKEPLQWLHESLVSLMGDKKN</sequence>
<keyword evidence="3" id="KW-0805">Transcription regulation</keyword>
<dbReference type="Proteomes" id="UP000627464">
    <property type="component" value="Unassembled WGS sequence"/>
</dbReference>
<dbReference type="Gene3D" id="1.10.1790.10">
    <property type="entry name" value="PRD domain"/>
    <property type="match status" value="2"/>
</dbReference>
<feature type="domain" description="PTS EIIB type-2" evidence="7">
    <location>
        <begin position="405"/>
        <end position="496"/>
    </location>
</feature>
<dbReference type="PROSITE" id="PS51372">
    <property type="entry name" value="PRD_2"/>
    <property type="match status" value="2"/>
</dbReference>
<evidence type="ECO:0000259" key="8">
    <source>
        <dbReference type="PROSITE" id="PS51372"/>
    </source>
</evidence>
<dbReference type="InterPro" id="IPR002178">
    <property type="entry name" value="PTS_EIIA_type-2_dom"/>
</dbReference>
<evidence type="ECO:0000313" key="10">
    <source>
        <dbReference type="Proteomes" id="UP000627464"/>
    </source>
</evidence>
<dbReference type="RefSeq" id="WP_188472545.1">
    <property type="nucleotide sequence ID" value="NZ_BMFZ01000004.1"/>
</dbReference>
<dbReference type="Gene3D" id="1.10.10.10">
    <property type="entry name" value="Winged helix-like DNA-binding domain superfamily/Winged helix DNA-binding domain"/>
    <property type="match status" value="1"/>
</dbReference>
<dbReference type="InterPro" id="IPR036388">
    <property type="entry name" value="WH-like_DNA-bd_sf"/>
</dbReference>
<dbReference type="PANTHER" id="PTHR30185:SF13">
    <property type="entry name" value="LICABCH OPERON REGULATOR-RELATED"/>
    <property type="match status" value="1"/>
</dbReference>
<evidence type="ECO:0000313" key="9">
    <source>
        <dbReference type="EMBL" id="GGA42719.1"/>
    </source>
</evidence>
<feature type="domain" description="PRD" evidence="8">
    <location>
        <begin position="186"/>
        <end position="291"/>
    </location>
</feature>
<dbReference type="InterPro" id="IPR011608">
    <property type="entry name" value="PRD"/>
</dbReference>
<dbReference type="EMBL" id="BMFZ01000004">
    <property type="protein sequence ID" value="GGA42719.1"/>
    <property type="molecule type" value="Genomic_DNA"/>
</dbReference>
<keyword evidence="1" id="KW-0808">Transferase</keyword>
<feature type="domain" description="PRD" evidence="8">
    <location>
        <begin position="294"/>
        <end position="401"/>
    </location>
</feature>
<organism evidence="9 10">
    <name type="scientific">Hafnia psychrotolerans</name>
    <dbReference type="NCBI Taxonomy" id="1477018"/>
    <lineage>
        <taxon>Bacteria</taxon>
        <taxon>Pseudomonadati</taxon>
        <taxon>Pseudomonadota</taxon>
        <taxon>Gammaproteobacteria</taxon>
        <taxon>Enterobacterales</taxon>
        <taxon>Hafniaceae</taxon>
        <taxon>Hafnia</taxon>
    </lineage>
</organism>
<dbReference type="Pfam" id="PF05043">
    <property type="entry name" value="Mga"/>
    <property type="match status" value="1"/>
</dbReference>
<dbReference type="SUPFAM" id="SSF55804">
    <property type="entry name" value="Phoshotransferase/anion transport protein"/>
    <property type="match status" value="1"/>
</dbReference>
<dbReference type="InterPro" id="IPR013011">
    <property type="entry name" value="PTS_EIIB_2"/>
</dbReference>
<evidence type="ECO:0000259" key="6">
    <source>
        <dbReference type="PROSITE" id="PS51094"/>
    </source>
</evidence>
<keyword evidence="5" id="KW-0804">Transcription</keyword>
<evidence type="ECO:0000256" key="5">
    <source>
        <dbReference type="ARBA" id="ARBA00023163"/>
    </source>
</evidence>
<dbReference type="InterPro" id="IPR013196">
    <property type="entry name" value="HTH_11"/>
</dbReference>
<name>A0ABQ1GFP6_9GAMM</name>
<dbReference type="Pfam" id="PF00874">
    <property type="entry name" value="PRD"/>
    <property type="match status" value="2"/>
</dbReference>
<dbReference type="SUPFAM" id="SSF52794">
    <property type="entry name" value="PTS system IIB component-like"/>
    <property type="match status" value="1"/>
</dbReference>
<dbReference type="SUPFAM" id="SSF63520">
    <property type="entry name" value="PTS-regulatory domain, PRD"/>
    <property type="match status" value="2"/>
</dbReference>
<keyword evidence="2" id="KW-0677">Repeat</keyword>
<dbReference type="Gene3D" id="3.40.930.10">
    <property type="entry name" value="Mannitol-specific EII, Chain A"/>
    <property type="match status" value="1"/>
</dbReference>
<dbReference type="InterPro" id="IPR036634">
    <property type="entry name" value="PRD_sf"/>
</dbReference>
<dbReference type="InterPro" id="IPR050661">
    <property type="entry name" value="BglG_antiterminators"/>
</dbReference>
<evidence type="ECO:0000256" key="3">
    <source>
        <dbReference type="ARBA" id="ARBA00023015"/>
    </source>
</evidence>
<dbReference type="CDD" id="cd05568">
    <property type="entry name" value="PTS_IIB_bgl_like"/>
    <property type="match status" value="1"/>
</dbReference>
<evidence type="ECO:0000256" key="2">
    <source>
        <dbReference type="ARBA" id="ARBA00022737"/>
    </source>
</evidence>
<dbReference type="PROSITE" id="PS51094">
    <property type="entry name" value="PTS_EIIA_TYPE_2"/>
    <property type="match status" value="1"/>
</dbReference>
<feature type="domain" description="PTS EIIA type-2" evidence="6">
    <location>
        <begin position="500"/>
        <end position="619"/>
    </location>
</feature>
<dbReference type="PANTHER" id="PTHR30185">
    <property type="entry name" value="CRYPTIC BETA-GLUCOSIDE BGL OPERON ANTITERMINATOR"/>
    <property type="match status" value="1"/>
</dbReference>
<keyword evidence="10" id="KW-1185">Reference proteome</keyword>
<evidence type="ECO:0000256" key="4">
    <source>
        <dbReference type="ARBA" id="ARBA00023159"/>
    </source>
</evidence>
<dbReference type="InterPro" id="IPR016152">
    <property type="entry name" value="PTrfase/Anion_transptr"/>
</dbReference>
<evidence type="ECO:0000259" key="7">
    <source>
        <dbReference type="PROSITE" id="PS51099"/>
    </source>
</evidence>
<keyword evidence="4" id="KW-0010">Activator</keyword>
<protein>
    <submittedName>
        <fullName evidence="9">LicABCH operon regulator</fullName>
    </submittedName>
</protein>
<evidence type="ECO:0000256" key="1">
    <source>
        <dbReference type="ARBA" id="ARBA00022679"/>
    </source>
</evidence>
<dbReference type="InterPro" id="IPR007737">
    <property type="entry name" value="Mga_HTH"/>
</dbReference>
<dbReference type="InterPro" id="IPR036095">
    <property type="entry name" value="PTS_EIIB-like_sf"/>
</dbReference>
<proteinExistence type="predicted"/>
<reference evidence="10" key="1">
    <citation type="journal article" date="2019" name="Int. J. Syst. Evol. Microbiol.">
        <title>The Global Catalogue of Microorganisms (GCM) 10K type strain sequencing project: providing services to taxonomists for standard genome sequencing and annotation.</title>
        <authorList>
            <consortium name="The Broad Institute Genomics Platform"/>
            <consortium name="The Broad Institute Genome Sequencing Center for Infectious Disease"/>
            <person name="Wu L."/>
            <person name="Ma J."/>
        </authorList>
    </citation>
    <scope>NUCLEOTIDE SEQUENCE [LARGE SCALE GENOMIC DNA]</scope>
    <source>
        <strain evidence="10">CGMCC 1.12806</strain>
    </source>
</reference>
<gene>
    <name evidence="9" type="primary">licR</name>
    <name evidence="9" type="ORF">GCM10011328_17090</name>
</gene>
<dbReference type="Gene3D" id="3.40.50.2300">
    <property type="match status" value="1"/>
</dbReference>